<gene>
    <name evidence="1" type="ORF">EYZ11_001305</name>
</gene>
<comment type="caution">
    <text evidence="1">The sequence shown here is derived from an EMBL/GenBank/DDBJ whole genome shotgun (WGS) entry which is preliminary data.</text>
</comment>
<dbReference type="EMBL" id="SOSA01000023">
    <property type="protein sequence ID" value="THC99217.1"/>
    <property type="molecule type" value="Genomic_DNA"/>
</dbReference>
<dbReference type="Proteomes" id="UP000308092">
    <property type="component" value="Unassembled WGS sequence"/>
</dbReference>
<evidence type="ECO:0000313" key="1">
    <source>
        <dbReference type="EMBL" id="THC99217.1"/>
    </source>
</evidence>
<keyword evidence="2" id="KW-1185">Reference proteome</keyword>
<proteinExistence type="predicted"/>
<sequence length="24" mass="2492">MASTATFEVIVVLLAGDAAVEIDR</sequence>
<reference evidence="1 2" key="1">
    <citation type="submission" date="2019-03" db="EMBL/GenBank/DDBJ databases">
        <title>The genome sequence of a newly discovered highly antifungal drug resistant Aspergillus species, Aspergillus tanneri NIH 1004.</title>
        <authorList>
            <person name="Mounaud S."/>
            <person name="Singh I."/>
            <person name="Joardar V."/>
            <person name="Pakala S."/>
            <person name="Pakala S."/>
            <person name="Venepally P."/>
            <person name="Hoover J."/>
            <person name="Nierman W."/>
            <person name="Chung J."/>
            <person name="Losada L."/>
        </authorList>
    </citation>
    <scope>NUCLEOTIDE SEQUENCE [LARGE SCALE GENOMIC DNA]</scope>
    <source>
        <strain evidence="1 2">NIH1004</strain>
    </source>
</reference>
<protein>
    <submittedName>
        <fullName evidence="1">Uncharacterized protein</fullName>
    </submittedName>
</protein>
<name>A0A4S3JUZ8_9EURO</name>
<evidence type="ECO:0000313" key="2">
    <source>
        <dbReference type="Proteomes" id="UP000308092"/>
    </source>
</evidence>
<dbReference type="AlphaFoldDB" id="A0A4S3JUZ8"/>
<accession>A0A4S3JUZ8</accession>
<dbReference type="VEuPathDB" id="FungiDB:EYZ11_001305"/>
<organism evidence="1 2">
    <name type="scientific">Aspergillus tanneri</name>
    <dbReference type="NCBI Taxonomy" id="1220188"/>
    <lineage>
        <taxon>Eukaryota</taxon>
        <taxon>Fungi</taxon>
        <taxon>Dikarya</taxon>
        <taxon>Ascomycota</taxon>
        <taxon>Pezizomycotina</taxon>
        <taxon>Eurotiomycetes</taxon>
        <taxon>Eurotiomycetidae</taxon>
        <taxon>Eurotiales</taxon>
        <taxon>Aspergillaceae</taxon>
        <taxon>Aspergillus</taxon>
        <taxon>Aspergillus subgen. Circumdati</taxon>
    </lineage>
</organism>